<feature type="compositionally biased region" description="Basic and acidic residues" evidence="1">
    <location>
        <begin position="194"/>
        <end position="204"/>
    </location>
</feature>
<feature type="region of interest" description="Disordered" evidence="1">
    <location>
        <begin position="82"/>
        <end position="177"/>
    </location>
</feature>
<name>A0A4Z2ITP6_9TELE</name>
<feature type="compositionally biased region" description="Acidic residues" evidence="1">
    <location>
        <begin position="98"/>
        <end position="113"/>
    </location>
</feature>
<feature type="compositionally biased region" description="Polar residues" evidence="1">
    <location>
        <begin position="352"/>
        <end position="362"/>
    </location>
</feature>
<feature type="region of interest" description="Disordered" evidence="1">
    <location>
        <begin position="191"/>
        <end position="224"/>
    </location>
</feature>
<protein>
    <submittedName>
        <fullName evidence="2">Uncharacterized protein</fullName>
    </submittedName>
</protein>
<feature type="region of interest" description="Disordered" evidence="1">
    <location>
        <begin position="1"/>
        <end position="40"/>
    </location>
</feature>
<evidence type="ECO:0000256" key="1">
    <source>
        <dbReference type="SAM" id="MobiDB-lite"/>
    </source>
</evidence>
<dbReference type="Proteomes" id="UP000314294">
    <property type="component" value="Unassembled WGS sequence"/>
</dbReference>
<sequence length="376" mass="41688">MTEPMNRQQQEQLDGPIPSQPGALNPGLFAPRGEAGDGSRKVHHGNLVCGRHGGRFFALGEAGVHRLRLHGGFPCTGSESLSNIVKGPSSGLGHFQEGEDEEQDEEDHEDDEDVRTTQFLKEEEREESIRKVSPTRKLAVQLEKPETAMAAGRGPWEKSSATMNQGIGPGPISKLATKPNTATMARRNITHHQRQGDSHDEGKHSHSTQTNQVQRPPARPLNQEELGVDARQLLRELEDYGDDDGLTVVWGAEEFEDGHFLLRGHLHPFFLHLLNIIAHVLTATQTHQRYREKKGRMNGEQAGTLLCKKDGRTSCNGLGTSCGQTLDDEQVARAFRAEGQQDALQDGRQDGESQQQRPQSVRAQKKLQTKDLKNNR</sequence>
<dbReference type="OrthoDB" id="6774593at2759"/>
<keyword evidence="3" id="KW-1185">Reference proteome</keyword>
<dbReference type="AlphaFoldDB" id="A0A4Z2ITP6"/>
<comment type="caution">
    <text evidence="2">The sequence shown here is derived from an EMBL/GenBank/DDBJ whole genome shotgun (WGS) entry which is preliminary data.</text>
</comment>
<reference evidence="2 3" key="1">
    <citation type="submission" date="2019-03" db="EMBL/GenBank/DDBJ databases">
        <title>First draft genome of Liparis tanakae, snailfish: a comprehensive survey of snailfish specific genes.</title>
        <authorList>
            <person name="Kim W."/>
            <person name="Song I."/>
            <person name="Jeong J.-H."/>
            <person name="Kim D."/>
            <person name="Kim S."/>
            <person name="Ryu S."/>
            <person name="Song J.Y."/>
            <person name="Lee S.K."/>
        </authorList>
    </citation>
    <scope>NUCLEOTIDE SEQUENCE [LARGE SCALE GENOMIC DNA]</scope>
    <source>
        <tissue evidence="2">Muscle</tissue>
    </source>
</reference>
<feature type="compositionally biased region" description="Polar residues" evidence="1">
    <location>
        <begin position="1"/>
        <end position="12"/>
    </location>
</feature>
<accession>A0A4Z2ITP6</accession>
<feature type="compositionally biased region" description="Basic and acidic residues" evidence="1">
    <location>
        <begin position="120"/>
        <end position="130"/>
    </location>
</feature>
<evidence type="ECO:0000313" key="3">
    <source>
        <dbReference type="Proteomes" id="UP000314294"/>
    </source>
</evidence>
<feature type="region of interest" description="Disordered" evidence="1">
    <location>
        <begin position="337"/>
        <end position="376"/>
    </location>
</feature>
<proteinExistence type="predicted"/>
<gene>
    <name evidence="2" type="ORF">EYF80_008773</name>
</gene>
<dbReference type="EMBL" id="SRLO01000049">
    <property type="protein sequence ID" value="TNN81117.1"/>
    <property type="molecule type" value="Genomic_DNA"/>
</dbReference>
<evidence type="ECO:0000313" key="2">
    <source>
        <dbReference type="EMBL" id="TNN81117.1"/>
    </source>
</evidence>
<organism evidence="2 3">
    <name type="scientific">Liparis tanakae</name>
    <name type="common">Tanaka's snailfish</name>
    <dbReference type="NCBI Taxonomy" id="230148"/>
    <lineage>
        <taxon>Eukaryota</taxon>
        <taxon>Metazoa</taxon>
        <taxon>Chordata</taxon>
        <taxon>Craniata</taxon>
        <taxon>Vertebrata</taxon>
        <taxon>Euteleostomi</taxon>
        <taxon>Actinopterygii</taxon>
        <taxon>Neopterygii</taxon>
        <taxon>Teleostei</taxon>
        <taxon>Neoteleostei</taxon>
        <taxon>Acanthomorphata</taxon>
        <taxon>Eupercaria</taxon>
        <taxon>Perciformes</taxon>
        <taxon>Cottioidei</taxon>
        <taxon>Cottales</taxon>
        <taxon>Liparidae</taxon>
        <taxon>Liparis</taxon>
    </lineage>
</organism>